<reference evidence="2" key="1">
    <citation type="journal article" date="2022" name="Mol. Ecol. Resour.">
        <title>The genomes of chicory, endive, great burdock and yacon provide insights into Asteraceae palaeo-polyploidization history and plant inulin production.</title>
        <authorList>
            <person name="Fan W."/>
            <person name="Wang S."/>
            <person name="Wang H."/>
            <person name="Wang A."/>
            <person name="Jiang F."/>
            <person name="Liu H."/>
            <person name="Zhao H."/>
            <person name="Xu D."/>
            <person name="Zhang Y."/>
        </authorList>
    </citation>
    <scope>NUCLEOTIDE SEQUENCE [LARGE SCALE GENOMIC DNA]</scope>
    <source>
        <strain evidence="2">cv. Niubang</strain>
    </source>
</reference>
<dbReference type="Proteomes" id="UP001055879">
    <property type="component" value="Linkage Group LG01"/>
</dbReference>
<accession>A0ACB9FD84</accession>
<name>A0ACB9FD84_ARCLA</name>
<gene>
    <name evidence="1" type="ORF">L6452_00047</name>
</gene>
<reference evidence="1 2" key="2">
    <citation type="journal article" date="2022" name="Mol. Ecol. Resour.">
        <title>The genomes of chicory, endive, great burdock and yacon provide insights into Asteraceae paleo-polyploidization history and plant inulin production.</title>
        <authorList>
            <person name="Fan W."/>
            <person name="Wang S."/>
            <person name="Wang H."/>
            <person name="Wang A."/>
            <person name="Jiang F."/>
            <person name="Liu H."/>
            <person name="Zhao H."/>
            <person name="Xu D."/>
            <person name="Zhang Y."/>
        </authorList>
    </citation>
    <scope>NUCLEOTIDE SEQUENCE [LARGE SCALE GENOMIC DNA]</scope>
    <source>
        <strain evidence="2">cv. Niubang</strain>
    </source>
</reference>
<organism evidence="1 2">
    <name type="scientific">Arctium lappa</name>
    <name type="common">Greater burdock</name>
    <name type="synonym">Lappa major</name>
    <dbReference type="NCBI Taxonomy" id="4217"/>
    <lineage>
        <taxon>Eukaryota</taxon>
        <taxon>Viridiplantae</taxon>
        <taxon>Streptophyta</taxon>
        <taxon>Embryophyta</taxon>
        <taxon>Tracheophyta</taxon>
        <taxon>Spermatophyta</taxon>
        <taxon>Magnoliopsida</taxon>
        <taxon>eudicotyledons</taxon>
        <taxon>Gunneridae</taxon>
        <taxon>Pentapetalae</taxon>
        <taxon>asterids</taxon>
        <taxon>campanulids</taxon>
        <taxon>Asterales</taxon>
        <taxon>Asteraceae</taxon>
        <taxon>Carduoideae</taxon>
        <taxon>Cardueae</taxon>
        <taxon>Arctiinae</taxon>
        <taxon>Arctium</taxon>
    </lineage>
</organism>
<sequence>MSDYGGYELHEIEHTHMIDVISNLPDCILHHILSFMPTKEVVKTSILSTRWKNLWASVPNIDFDDALLYASEVDGRHPPEVTSFVNFVERVLRLRDASNIEKFRLSCRVCFNASQIHSWIYDAIMHNVQELDLCLLAEDPSVIPRSMFDSKSLVSLKIEMNCVVELPSRISFPRLKILHLSLVTLSNDDSTEKLFSGCPVLEELVLLDCEWMNLKNIAISSSTLKSLSIDDLPYFGPLDDPSGCKIKIDAANLTFLKYIGYLSNEIFLDDVSSLVKAFIHIPNPKERQKEVVCRTVEMLKGLRYVESLRVSNSTLESLICADNWLDHFPVFPNMRNLVLTMEIQNHTVGVLMDLLNLCPNLQSIRLSEGLERCMRLGENHLIWSTIPVCMSNCLKTVTFKNFRANDSEICFVKCVLKYARVLERMEIRCCKSQLRDLKKQRELRKELETIARSSAACVVKLS</sequence>
<comment type="caution">
    <text evidence="1">The sequence shown here is derived from an EMBL/GenBank/DDBJ whole genome shotgun (WGS) entry which is preliminary data.</text>
</comment>
<keyword evidence="2" id="KW-1185">Reference proteome</keyword>
<dbReference type="EMBL" id="CM042047">
    <property type="protein sequence ID" value="KAI3768951.1"/>
    <property type="molecule type" value="Genomic_DNA"/>
</dbReference>
<evidence type="ECO:0000313" key="1">
    <source>
        <dbReference type="EMBL" id="KAI3768951.1"/>
    </source>
</evidence>
<proteinExistence type="predicted"/>
<evidence type="ECO:0000313" key="2">
    <source>
        <dbReference type="Proteomes" id="UP001055879"/>
    </source>
</evidence>
<protein>
    <submittedName>
        <fullName evidence="1">Uncharacterized protein</fullName>
    </submittedName>
</protein>